<feature type="transmembrane region" description="Helical" evidence="8">
    <location>
        <begin position="307"/>
        <end position="326"/>
    </location>
</feature>
<dbReference type="InterPro" id="IPR018047">
    <property type="entry name" value="Ammonium_transpt_CS"/>
</dbReference>
<dbReference type="Pfam" id="PF00909">
    <property type="entry name" value="Ammonium_transp"/>
    <property type="match status" value="1"/>
</dbReference>
<feature type="transmembrane region" description="Helical" evidence="8">
    <location>
        <begin position="138"/>
        <end position="158"/>
    </location>
</feature>
<organism evidence="10 11">
    <name type="scientific">Hypsibius exemplaris</name>
    <name type="common">Freshwater tardigrade</name>
    <dbReference type="NCBI Taxonomy" id="2072580"/>
    <lineage>
        <taxon>Eukaryota</taxon>
        <taxon>Metazoa</taxon>
        <taxon>Ecdysozoa</taxon>
        <taxon>Tardigrada</taxon>
        <taxon>Eutardigrada</taxon>
        <taxon>Parachela</taxon>
        <taxon>Hypsibioidea</taxon>
        <taxon>Hypsibiidae</taxon>
        <taxon>Hypsibius</taxon>
    </lineage>
</organism>
<dbReference type="AlphaFoldDB" id="A0A1W0WAY8"/>
<proteinExistence type="inferred from homology"/>
<feature type="transmembrane region" description="Helical" evidence="8">
    <location>
        <begin position="223"/>
        <end position="240"/>
    </location>
</feature>
<evidence type="ECO:0000259" key="9">
    <source>
        <dbReference type="Pfam" id="PF00909"/>
    </source>
</evidence>
<evidence type="ECO:0000256" key="1">
    <source>
        <dbReference type="ARBA" id="ARBA00004141"/>
    </source>
</evidence>
<dbReference type="OrthoDB" id="534912at2759"/>
<name>A0A1W0WAY8_HYPEX</name>
<feature type="transmembrane region" description="Helical" evidence="8">
    <location>
        <begin position="105"/>
        <end position="126"/>
    </location>
</feature>
<dbReference type="InterPro" id="IPR029020">
    <property type="entry name" value="Ammonium/urea_transptr"/>
</dbReference>
<dbReference type="GO" id="GO:0005886">
    <property type="term" value="C:plasma membrane"/>
    <property type="evidence" value="ECO:0007669"/>
    <property type="project" value="UniProtKB-SubCell"/>
</dbReference>
<dbReference type="Gene3D" id="1.10.3430.10">
    <property type="entry name" value="Ammonium transporter AmtB like domains"/>
    <property type="match status" value="1"/>
</dbReference>
<dbReference type="GO" id="GO:0008519">
    <property type="term" value="F:ammonium channel activity"/>
    <property type="evidence" value="ECO:0007669"/>
    <property type="project" value="InterPro"/>
</dbReference>
<evidence type="ECO:0000256" key="5">
    <source>
        <dbReference type="ARBA" id="ARBA00022989"/>
    </source>
</evidence>
<keyword evidence="5 8" id="KW-1133">Transmembrane helix</keyword>
<evidence type="ECO:0000313" key="11">
    <source>
        <dbReference type="Proteomes" id="UP000192578"/>
    </source>
</evidence>
<feature type="transmembrane region" description="Helical" evidence="8">
    <location>
        <begin position="338"/>
        <end position="361"/>
    </location>
</feature>
<dbReference type="NCBIfam" id="TIGR00836">
    <property type="entry name" value="amt"/>
    <property type="match status" value="1"/>
</dbReference>
<evidence type="ECO:0000256" key="4">
    <source>
        <dbReference type="ARBA" id="ARBA00022692"/>
    </source>
</evidence>
<evidence type="ECO:0000256" key="7">
    <source>
        <dbReference type="ARBA" id="ARBA00023177"/>
    </source>
</evidence>
<feature type="transmembrane region" description="Helical" evidence="8">
    <location>
        <begin position="252"/>
        <end position="271"/>
    </location>
</feature>
<feature type="transmembrane region" description="Helical" evidence="8">
    <location>
        <begin position="193"/>
        <end position="211"/>
    </location>
</feature>
<sequence length="417" mass="44685">MMANATAAPVDLGSPSTGFITLSAALVFLMMPGLGLFYSGLSRYNNALSLIMLCMMAMAVVTLQFFLFGFSLAFSETGGPFIGDFYNGALNTLGSHALVNTAPQIPSIAFMLYQMQFATIAAALIFGSVPERTRFLPAMVFVFIWTTLVYDIVAYWSWADHGWIRNFACIPMLRGDSSVTPCLEGGYDYAGGGPVHIASGFSGLAYCLLIGKRKHIHVEHHSVVNVFLGTGLLWTGWFAFNGGSAGAANTRAAMAGVVTTISAAAGAITWVGFDYIFTKKMSALGFCSGALAGLVAITPGAGFVAPWAAIIFGFAGGIFCNVWCRLKRRFSFDDSFDAWSVHGTGGFLGSILTGIFAQKWVGELDGTVLKGGWIEWHWMQMVYQLVGSIVIAVWSFVVSLVILFVINRIPGLSSPPD</sequence>
<comment type="similarity">
    <text evidence="2 8">Belongs to the ammonia transporter channel (TC 1.A.11.2) family.</text>
</comment>
<dbReference type="PANTHER" id="PTHR43029:SF10">
    <property type="entry name" value="AMMONIUM TRANSPORTER MEP2"/>
    <property type="match status" value="1"/>
</dbReference>
<dbReference type="PROSITE" id="PS01219">
    <property type="entry name" value="AMMONIUM_TRANSP"/>
    <property type="match status" value="1"/>
</dbReference>
<keyword evidence="7 8" id="KW-0924">Ammonia transport</keyword>
<feature type="transmembrane region" description="Helical" evidence="8">
    <location>
        <begin position="19"/>
        <end position="38"/>
    </location>
</feature>
<keyword evidence="4 8" id="KW-0812">Transmembrane</keyword>
<feature type="transmembrane region" description="Helical" evidence="8">
    <location>
        <begin position="381"/>
        <end position="406"/>
    </location>
</feature>
<protein>
    <recommendedName>
        <fullName evidence="8">Ammonium transporter</fullName>
    </recommendedName>
</protein>
<dbReference type="InterPro" id="IPR001905">
    <property type="entry name" value="Ammonium_transpt"/>
</dbReference>
<evidence type="ECO:0000256" key="2">
    <source>
        <dbReference type="ARBA" id="ARBA00005887"/>
    </source>
</evidence>
<feature type="transmembrane region" description="Helical" evidence="8">
    <location>
        <begin position="283"/>
        <end position="301"/>
    </location>
</feature>
<dbReference type="PANTHER" id="PTHR43029">
    <property type="entry name" value="AMMONIUM TRANSPORTER MEP2"/>
    <property type="match status" value="1"/>
</dbReference>
<reference evidence="11" key="1">
    <citation type="submission" date="2017-01" db="EMBL/GenBank/DDBJ databases">
        <title>Comparative genomics of anhydrobiosis in the tardigrade Hypsibius dujardini.</title>
        <authorList>
            <person name="Yoshida Y."/>
            <person name="Koutsovoulos G."/>
            <person name="Laetsch D."/>
            <person name="Stevens L."/>
            <person name="Kumar S."/>
            <person name="Horikawa D."/>
            <person name="Ishino K."/>
            <person name="Komine S."/>
            <person name="Tomita M."/>
            <person name="Blaxter M."/>
            <person name="Arakawa K."/>
        </authorList>
    </citation>
    <scope>NUCLEOTIDE SEQUENCE [LARGE SCALE GENOMIC DNA]</scope>
    <source>
        <strain evidence="11">Z151</strain>
    </source>
</reference>
<dbReference type="EMBL" id="MTYJ01000146">
    <property type="protein sequence ID" value="OQV12374.1"/>
    <property type="molecule type" value="Genomic_DNA"/>
</dbReference>
<evidence type="ECO:0000256" key="8">
    <source>
        <dbReference type="RuleBase" id="RU362002"/>
    </source>
</evidence>
<evidence type="ECO:0000313" key="10">
    <source>
        <dbReference type="EMBL" id="OQV12374.1"/>
    </source>
</evidence>
<comment type="caution">
    <text evidence="10">The sequence shown here is derived from an EMBL/GenBank/DDBJ whole genome shotgun (WGS) entry which is preliminary data.</text>
</comment>
<dbReference type="SUPFAM" id="SSF111352">
    <property type="entry name" value="Ammonium transporter"/>
    <property type="match status" value="1"/>
</dbReference>
<dbReference type="Proteomes" id="UP000192578">
    <property type="component" value="Unassembled WGS sequence"/>
</dbReference>
<keyword evidence="3 8" id="KW-0813">Transport</keyword>
<feature type="transmembrane region" description="Helical" evidence="8">
    <location>
        <begin position="50"/>
        <end position="74"/>
    </location>
</feature>
<gene>
    <name evidence="10" type="ORF">BV898_13328</name>
</gene>
<dbReference type="InterPro" id="IPR024041">
    <property type="entry name" value="NH4_transpt_AmtB-like_dom"/>
</dbReference>
<evidence type="ECO:0000256" key="3">
    <source>
        <dbReference type="ARBA" id="ARBA00022448"/>
    </source>
</evidence>
<feature type="domain" description="Ammonium transporter AmtB-like" evidence="9">
    <location>
        <begin position="19"/>
        <end position="412"/>
    </location>
</feature>
<keyword evidence="11" id="KW-1185">Reference proteome</keyword>
<keyword evidence="6 8" id="KW-0472">Membrane</keyword>
<evidence type="ECO:0000256" key="6">
    <source>
        <dbReference type="ARBA" id="ARBA00023136"/>
    </source>
</evidence>
<accession>A0A1W0WAY8</accession>
<comment type="subcellular location">
    <subcellularLocation>
        <location evidence="8">Cell membrane</location>
        <topology evidence="8">Multi-pass membrane protein</topology>
    </subcellularLocation>
    <subcellularLocation>
        <location evidence="1">Membrane</location>
        <topology evidence="1">Multi-pass membrane protein</topology>
    </subcellularLocation>
</comment>